<dbReference type="EMBL" id="MUFB01000024">
    <property type="protein sequence ID" value="OOE83081.1"/>
    <property type="molecule type" value="Genomic_DNA"/>
</dbReference>
<feature type="compositionally biased region" description="Polar residues" evidence="1">
    <location>
        <begin position="51"/>
        <end position="64"/>
    </location>
</feature>
<accession>A0ABX3K6H7</accession>
<comment type="caution">
    <text evidence="4">The sequence shown here is derived from an EMBL/GenBank/DDBJ whole genome shotgun (WGS) entry which is preliminary data.</text>
</comment>
<evidence type="ECO:0000259" key="2">
    <source>
        <dbReference type="Pfam" id="PF12245"/>
    </source>
</evidence>
<reference evidence="4 5" key="1">
    <citation type="journal article" date="2017" name="Genome Announc.">
        <title>Draft Genome Sequences of Salinivibrio proteolyticus, Salinivibrio sharmensis, Salinivibrio siamensis, Salinivibrio costicola subsp. alcaliphilus, Salinivibrio costicola subsp. vallismortis, and 29 New Isolates Belonging to the Genus Salinivibrio.</title>
        <authorList>
            <person name="Lopez-Hermoso C."/>
            <person name="de la Haba R.R."/>
            <person name="Sanchez-Porro C."/>
            <person name="Bayliss S.C."/>
            <person name="Feil E.J."/>
            <person name="Ventosa A."/>
        </authorList>
    </citation>
    <scope>NUCLEOTIDE SEQUENCE [LARGE SCALE GENOMIC DNA]</scope>
    <source>
        <strain evidence="4 5">JCM 14472</strain>
    </source>
</reference>
<dbReference type="InterPro" id="IPR044016">
    <property type="entry name" value="Big_13"/>
</dbReference>
<feature type="domain" description="Ig-like" evidence="2">
    <location>
        <begin position="35"/>
        <end position="61"/>
    </location>
</feature>
<evidence type="ECO:0000259" key="3">
    <source>
        <dbReference type="Pfam" id="PF19077"/>
    </source>
</evidence>
<evidence type="ECO:0000313" key="4">
    <source>
        <dbReference type="EMBL" id="OOE83081.1"/>
    </source>
</evidence>
<feature type="compositionally biased region" description="Basic residues" evidence="1">
    <location>
        <begin position="168"/>
        <end position="181"/>
    </location>
</feature>
<dbReference type="Proteomes" id="UP000189410">
    <property type="component" value="Unassembled WGS sequence"/>
</dbReference>
<feature type="non-terminal residue" evidence="4">
    <location>
        <position position="1"/>
    </location>
</feature>
<gene>
    <name evidence="4" type="ORF">BZG73_12215</name>
</gene>
<sequence length="188" mass="19401">VISDGDANTADITVDANDISVDGDGNVTVTGQDVSSLADGELTVTMTVTDEAGNQGSVDDTATLDTAAPGEGGDSSNSIAFDDADDLINESEQTSVTFSGTVEDGAAIDSIVISDGDANTADITVDANDISVDGDGNVTVTGQDVSSLADGELTVTMTVTDEAGNRDQRRRRQHGRHHRGCERHQRGW</sequence>
<feature type="region of interest" description="Disordered" evidence="1">
    <location>
        <begin position="162"/>
        <end position="188"/>
    </location>
</feature>
<dbReference type="Pfam" id="PF12245">
    <property type="entry name" value="Big_3_2"/>
    <property type="match status" value="1"/>
</dbReference>
<keyword evidence="5" id="KW-1185">Reference proteome</keyword>
<proteinExistence type="predicted"/>
<evidence type="ECO:0000256" key="1">
    <source>
        <dbReference type="SAM" id="MobiDB-lite"/>
    </source>
</evidence>
<protein>
    <recommendedName>
        <fullName evidence="6">Bacterial Ig-like domain-containing protein</fullName>
    </recommendedName>
</protein>
<evidence type="ECO:0008006" key="6">
    <source>
        <dbReference type="Google" id="ProtNLM"/>
    </source>
</evidence>
<dbReference type="Gene3D" id="6.20.150.20">
    <property type="match status" value="2"/>
</dbReference>
<dbReference type="InterPro" id="IPR022038">
    <property type="entry name" value="Ig-like_bact"/>
</dbReference>
<dbReference type="Pfam" id="PF19077">
    <property type="entry name" value="Big_13"/>
    <property type="match status" value="1"/>
</dbReference>
<dbReference type="RefSeq" id="WP_131826200.1">
    <property type="nucleotide sequence ID" value="NZ_MUFB01000024.1"/>
</dbReference>
<evidence type="ECO:0000313" key="5">
    <source>
        <dbReference type="Proteomes" id="UP000189410"/>
    </source>
</evidence>
<organism evidence="4 5">
    <name type="scientific">Salinivibrio siamensis</name>
    <dbReference type="NCBI Taxonomy" id="414286"/>
    <lineage>
        <taxon>Bacteria</taxon>
        <taxon>Pseudomonadati</taxon>
        <taxon>Pseudomonadota</taxon>
        <taxon>Gammaproteobacteria</taxon>
        <taxon>Vibrionales</taxon>
        <taxon>Vibrionaceae</taxon>
        <taxon>Salinivibrio</taxon>
    </lineage>
</organism>
<feature type="domain" description="Bacterial Ig-like" evidence="3">
    <location>
        <begin position="84"/>
        <end position="169"/>
    </location>
</feature>
<name>A0ABX3K6H7_9GAMM</name>
<feature type="region of interest" description="Disordered" evidence="1">
    <location>
        <begin position="51"/>
        <end position="76"/>
    </location>
</feature>